<dbReference type="InterPro" id="IPR019734">
    <property type="entry name" value="TPR_rpt"/>
</dbReference>
<keyword evidence="1" id="KW-0677">Repeat</keyword>
<dbReference type="InParanoid" id="A0A1Z5J896"/>
<evidence type="ECO:0000256" key="2">
    <source>
        <dbReference type="ARBA" id="ARBA00022803"/>
    </source>
</evidence>
<reference evidence="4 5" key="1">
    <citation type="journal article" date="2015" name="Plant Cell">
        <title>Oil accumulation by the oleaginous diatom Fistulifera solaris as revealed by the genome and transcriptome.</title>
        <authorList>
            <person name="Tanaka T."/>
            <person name="Maeda Y."/>
            <person name="Veluchamy A."/>
            <person name="Tanaka M."/>
            <person name="Abida H."/>
            <person name="Marechal E."/>
            <person name="Bowler C."/>
            <person name="Muto M."/>
            <person name="Sunaga Y."/>
            <person name="Tanaka M."/>
            <person name="Yoshino T."/>
            <person name="Taniguchi T."/>
            <person name="Fukuda Y."/>
            <person name="Nemoto M."/>
            <person name="Matsumoto M."/>
            <person name="Wong P.S."/>
            <person name="Aburatani S."/>
            <person name="Fujibuchi W."/>
        </authorList>
    </citation>
    <scope>NUCLEOTIDE SEQUENCE [LARGE SCALE GENOMIC DNA]</scope>
    <source>
        <strain evidence="4 5">JPCC DA0580</strain>
    </source>
</reference>
<keyword evidence="2 3" id="KW-0802">TPR repeat</keyword>
<dbReference type="EMBL" id="BDSP01000016">
    <property type="protein sequence ID" value="GAX10224.1"/>
    <property type="molecule type" value="Genomic_DNA"/>
</dbReference>
<feature type="repeat" description="TPR" evidence="3">
    <location>
        <begin position="407"/>
        <end position="440"/>
    </location>
</feature>
<evidence type="ECO:0000256" key="1">
    <source>
        <dbReference type="ARBA" id="ARBA00022737"/>
    </source>
</evidence>
<accession>A0A1Z5J896</accession>
<dbReference type="SUPFAM" id="SSF48452">
    <property type="entry name" value="TPR-like"/>
    <property type="match status" value="3"/>
</dbReference>
<dbReference type="Gene3D" id="1.25.40.10">
    <property type="entry name" value="Tetratricopeptide repeat domain"/>
    <property type="match status" value="3"/>
</dbReference>
<organism evidence="4 5">
    <name type="scientific">Fistulifera solaris</name>
    <name type="common">Oleaginous diatom</name>
    <dbReference type="NCBI Taxonomy" id="1519565"/>
    <lineage>
        <taxon>Eukaryota</taxon>
        <taxon>Sar</taxon>
        <taxon>Stramenopiles</taxon>
        <taxon>Ochrophyta</taxon>
        <taxon>Bacillariophyta</taxon>
        <taxon>Bacillariophyceae</taxon>
        <taxon>Bacillariophycidae</taxon>
        <taxon>Naviculales</taxon>
        <taxon>Naviculaceae</taxon>
        <taxon>Fistulifera</taxon>
    </lineage>
</organism>
<dbReference type="Proteomes" id="UP000198406">
    <property type="component" value="Unassembled WGS sequence"/>
</dbReference>
<dbReference type="AlphaFoldDB" id="A0A1Z5J896"/>
<dbReference type="Pfam" id="PF13424">
    <property type="entry name" value="TPR_12"/>
    <property type="match status" value="2"/>
</dbReference>
<name>A0A1Z5J896_FISSO</name>
<comment type="caution">
    <text evidence="4">The sequence shown here is derived from an EMBL/GenBank/DDBJ whole genome shotgun (WGS) entry which is preliminary data.</text>
</comment>
<evidence type="ECO:0000256" key="3">
    <source>
        <dbReference type="PROSITE-ProRule" id="PRU00339"/>
    </source>
</evidence>
<keyword evidence="5" id="KW-1185">Reference proteome</keyword>
<dbReference type="InterPro" id="IPR011990">
    <property type="entry name" value="TPR-like_helical_dom_sf"/>
</dbReference>
<sequence>MASSMRQRNAIYAAIGKANDPTYYDVSSVVILIEALQQLSAVYFESNLNGEALDLLDAAYSVTKFPTEEVRRIALKRLQRSYGHYNSLDFQLKKPASNRLDDIDADLYLEDECDNGPIVLKKFVLPTSHCFSYPLVEASILFNKASIYQKLCRYSDAKRAYSLVRSWVHGMLASPIGLHTEVLMELGMRAENNIGFISYWEGEGEMARSSFQSALLFARSLCALSTAYDLELADVLSNICRVSWTSGSINQLLFDNLNEILRIRSNLLNWDHPDVAATHYNLAMAEYARQYNTSALNHIFKYLHICSARSKAGYDDLDPVPGLIYLMLIQNDEKEDKGSVELARGLNSLQEKRQEFGPKSPEAASTLNYIGTVLFHQKDYHNSLLFFKEELRLEIDLADGAENISTSVTCNNIGRIYQEMGQYDDAIAYYHRSLRSEYGDIGRLSTCSKMAKKIKITACGRAKASSSSSNLYSTVWYNLGLIQDKLAAYEEAIFAFEMSLELRRALLGADHPDIACLLYNIGVLRMERQQLDEASVCFSEALRVRRKGSSGQLNDRHVVTTLEKLSMSQKEKGNMNASLEIMHEVQTIQKHSPDYDGPVRQKSIGITLRTIAELHHLLGDIEAAMNAAQRSVETLRLALSDNVQDDAFDRNDQISNIEQLVCSLLMVGSLYHEMCNPLHARGVIGDAAQILAQANKILYTPSLSALHEVTSMLSACQSAPQA</sequence>
<dbReference type="PANTHER" id="PTHR45641:SF19">
    <property type="entry name" value="NEPHROCYSTIN-3"/>
    <property type="match status" value="1"/>
</dbReference>
<proteinExistence type="predicted"/>
<protein>
    <recommendedName>
        <fullName evidence="6">Kinesin light chain</fullName>
    </recommendedName>
</protein>
<evidence type="ECO:0000313" key="5">
    <source>
        <dbReference type="Proteomes" id="UP000198406"/>
    </source>
</evidence>
<evidence type="ECO:0008006" key="6">
    <source>
        <dbReference type="Google" id="ProtNLM"/>
    </source>
</evidence>
<gene>
    <name evidence="4" type="ORF">FisN_3Lh421</name>
</gene>
<dbReference type="PANTHER" id="PTHR45641">
    <property type="entry name" value="TETRATRICOPEPTIDE REPEAT PROTEIN (AFU_ORTHOLOGUE AFUA_6G03870)"/>
    <property type="match status" value="1"/>
</dbReference>
<evidence type="ECO:0000313" key="4">
    <source>
        <dbReference type="EMBL" id="GAX10224.1"/>
    </source>
</evidence>
<feature type="repeat" description="TPR" evidence="3">
    <location>
        <begin position="473"/>
        <end position="506"/>
    </location>
</feature>
<dbReference type="SMART" id="SM00028">
    <property type="entry name" value="TPR"/>
    <property type="match status" value="7"/>
</dbReference>
<dbReference type="OrthoDB" id="626167at2759"/>
<dbReference type="PROSITE" id="PS50005">
    <property type="entry name" value="TPR"/>
    <property type="match status" value="2"/>
</dbReference>